<evidence type="ECO:0000313" key="1">
    <source>
        <dbReference type="EMBL" id="GGO63221.1"/>
    </source>
</evidence>
<dbReference type="RefSeq" id="WP_189122744.1">
    <property type="nucleotide sequence ID" value="NZ_BMNH01000002.1"/>
</dbReference>
<reference evidence="1" key="1">
    <citation type="journal article" date="2014" name="Int. J. Syst. Evol. Microbiol.">
        <title>Complete genome sequence of Corynebacterium casei LMG S-19264T (=DSM 44701T), isolated from a smear-ripened cheese.</title>
        <authorList>
            <consortium name="US DOE Joint Genome Institute (JGI-PGF)"/>
            <person name="Walter F."/>
            <person name="Albersmeier A."/>
            <person name="Kalinowski J."/>
            <person name="Ruckert C."/>
        </authorList>
    </citation>
    <scope>NUCLEOTIDE SEQUENCE</scope>
    <source>
        <strain evidence="1">CGMCC 4.7368</strain>
    </source>
</reference>
<name>A0A917YPQ9_9ACTN</name>
<organism evidence="1 2">
    <name type="scientific">Nonomuraea cavernae</name>
    <dbReference type="NCBI Taxonomy" id="2045107"/>
    <lineage>
        <taxon>Bacteria</taxon>
        <taxon>Bacillati</taxon>
        <taxon>Actinomycetota</taxon>
        <taxon>Actinomycetes</taxon>
        <taxon>Streptosporangiales</taxon>
        <taxon>Streptosporangiaceae</taxon>
        <taxon>Nonomuraea</taxon>
    </lineage>
</organism>
<protein>
    <submittedName>
        <fullName evidence="1">Uncharacterized protein</fullName>
    </submittedName>
</protein>
<reference evidence="1" key="2">
    <citation type="submission" date="2020-09" db="EMBL/GenBank/DDBJ databases">
        <authorList>
            <person name="Sun Q."/>
            <person name="Zhou Y."/>
        </authorList>
    </citation>
    <scope>NUCLEOTIDE SEQUENCE</scope>
    <source>
        <strain evidence="1">CGMCC 4.7368</strain>
    </source>
</reference>
<dbReference type="AlphaFoldDB" id="A0A917YPQ9"/>
<comment type="caution">
    <text evidence="1">The sequence shown here is derived from an EMBL/GenBank/DDBJ whole genome shotgun (WGS) entry which is preliminary data.</text>
</comment>
<dbReference type="Proteomes" id="UP000646523">
    <property type="component" value="Unassembled WGS sequence"/>
</dbReference>
<keyword evidence="2" id="KW-1185">Reference proteome</keyword>
<proteinExistence type="predicted"/>
<evidence type="ECO:0000313" key="2">
    <source>
        <dbReference type="Proteomes" id="UP000646523"/>
    </source>
</evidence>
<dbReference type="EMBL" id="BMNH01000002">
    <property type="protein sequence ID" value="GGO63221.1"/>
    <property type="molecule type" value="Genomic_DNA"/>
</dbReference>
<sequence length="166" mass="17837">MPVEQWRITEVREVISPGEDAWLITYEPVDGDPDAGFVSYVPKEAVEVRAAEYGLTSADEALDVILHAPLLAHAHAAGELDMPSPALVDVATARAQVAEQLATCKAKYGVVTTAAAGTGRAATTADPLQVIRDRTRIDPVRSATIRMEMDRYRLAHEADTENGGGR</sequence>
<accession>A0A917YPQ9</accession>
<gene>
    <name evidence="1" type="ORF">GCM10012289_09700</name>
</gene>